<reference evidence="1 2" key="1">
    <citation type="journal article" date="2017" name="Antonie Van Leeuwenhoek">
        <title>Rhizobium rhizosphaerae sp. nov., a novel species isolated from rice rhizosphere.</title>
        <authorList>
            <person name="Zhao J.J."/>
            <person name="Zhang J."/>
            <person name="Zhang R.J."/>
            <person name="Zhang C.W."/>
            <person name="Yin H.Q."/>
            <person name="Zhang X.X."/>
        </authorList>
    </citation>
    <scope>NUCLEOTIDE SEQUENCE [LARGE SCALE GENOMIC DNA]</scope>
    <source>
        <strain evidence="1 2">KMM 241</strain>
    </source>
</reference>
<name>K6Z3N7_9ALTE</name>
<comment type="caution">
    <text evidence="1">The sequence shown here is derived from an EMBL/GenBank/DDBJ whole genome shotgun (WGS) entry which is preliminary data.</text>
</comment>
<dbReference type="AlphaFoldDB" id="K6Z3N7"/>
<proteinExistence type="predicted"/>
<dbReference type="EMBL" id="BAEP01000024">
    <property type="protein sequence ID" value="GAC23618.1"/>
    <property type="molecule type" value="Genomic_DNA"/>
</dbReference>
<sequence>MGHNVCSLLEMARLASGLRLNSATAKERAYKNDAKEINHAIK</sequence>
<organism evidence="1 2">
    <name type="scientific">Paraglaciecola mesophila KMM 241</name>
    <dbReference type="NCBI Taxonomy" id="1128912"/>
    <lineage>
        <taxon>Bacteria</taxon>
        <taxon>Pseudomonadati</taxon>
        <taxon>Pseudomonadota</taxon>
        <taxon>Gammaproteobacteria</taxon>
        <taxon>Alteromonadales</taxon>
        <taxon>Alteromonadaceae</taxon>
        <taxon>Paraglaciecola</taxon>
    </lineage>
</organism>
<protein>
    <submittedName>
        <fullName evidence="1">Uncharacterized protein</fullName>
    </submittedName>
</protein>
<gene>
    <name evidence="1" type="ORF">GMES_1319</name>
</gene>
<evidence type="ECO:0000313" key="1">
    <source>
        <dbReference type="EMBL" id="GAC23618.1"/>
    </source>
</evidence>
<evidence type="ECO:0000313" key="2">
    <source>
        <dbReference type="Proteomes" id="UP000006263"/>
    </source>
</evidence>
<accession>K6Z3N7</accession>
<dbReference type="Proteomes" id="UP000006263">
    <property type="component" value="Unassembled WGS sequence"/>
</dbReference>